<gene>
    <name evidence="2" type="ORF">CATMQ487_13580</name>
</gene>
<evidence type="ECO:0000256" key="1">
    <source>
        <dbReference type="SAM" id="Phobius"/>
    </source>
</evidence>
<dbReference type="EMBL" id="AP025730">
    <property type="protein sequence ID" value="BDI04388.1"/>
    <property type="molecule type" value="Genomic_DNA"/>
</dbReference>
<name>A0ABM7YJH1_9BURK</name>
<reference evidence="2" key="1">
    <citation type="submission" date="2022-04" db="EMBL/GenBank/DDBJ databases">
        <title>Whole genome sequence of Sphaerotilus sp. FB-5.</title>
        <authorList>
            <person name="Takeda M."/>
            <person name="Narihara S."/>
            <person name="Akimoto M."/>
            <person name="Akimoto R."/>
            <person name="Nishiyashiki S."/>
            <person name="Murakami T."/>
        </authorList>
    </citation>
    <scope>NUCLEOTIDE SEQUENCE</scope>
    <source>
        <strain evidence="2">FB-5</strain>
    </source>
</reference>
<dbReference type="Pfam" id="PF04612">
    <property type="entry name" value="T2SSM"/>
    <property type="match status" value="1"/>
</dbReference>
<dbReference type="InterPro" id="IPR007690">
    <property type="entry name" value="T2SS_GspM"/>
</dbReference>
<proteinExistence type="predicted"/>
<evidence type="ECO:0008006" key="4">
    <source>
        <dbReference type="Google" id="ProtNLM"/>
    </source>
</evidence>
<keyword evidence="1" id="KW-0472">Membrane</keyword>
<sequence length="183" mass="19399">MMNASSRATAGAGRQALPLAAPLAALRTQLGPRWQALAPRERRGLLLAGGALLTLLLWLVAIQPAWKVLRSAPAQRAELQGQLALMRSLAAEARELRAQPPVTPEQAQAALESATSARLGSAAKLAVNGERVTATFTGVDPVAFTEWLREVRSAARARVVEAQLNRSAQAYSGSVVLTLPRPL</sequence>
<evidence type="ECO:0000313" key="3">
    <source>
        <dbReference type="Proteomes" id="UP001057498"/>
    </source>
</evidence>
<feature type="transmembrane region" description="Helical" evidence="1">
    <location>
        <begin position="45"/>
        <end position="66"/>
    </location>
</feature>
<keyword evidence="3" id="KW-1185">Reference proteome</keyword>
<keyword evidence="1" id="KW-1133">Transmembrane helix</keyword>
<protein>
    <recommendedName>
        <fullName evidence="4">Type II secretion system protein M</fullName>
    </recommendedName>
</protein>
<evidence type="ECO:0000313" key="2">
    <source>
        <dbReference type="EMBL" id="BDI04388.1"/>
    </source>
</evidence>
<organism evidence="2 3">
    <name type="scientific">Sphaerotilus microaerophilus</name>
    <dbReference type="NCBI Taxonomy" id="2914710"/>
    <lineage>
        <taxon>Bacteria</taxon>
        <taxon>Pseudomonadati</taxon>
        <taxon>Pseudomonadota</taxon>
        <taxon>Betaproteobacteria</taxon>
        <taxon>Burkholderiales</taxon>
        <taxon>Sphaerotilaceae</taxon>
        <taxon>Sphaerotilus</taxon>
    </lineage>
</organism>
<accession>A0ABM7YJH1</accession>
<dbReference type="Proteomes" id="UP001057498">
    <property type="component" value="Chromosome"/>
</dbReference>
<keyword evidence="1" id="KW-0812">Transmembrane</keyword>